<protein>
    <submittedName>
        <fullName evidence="4">Cell wall hydrolase</fullName>
    </submittedName>
</protein>
<reference evidence="4" key="1">
    <citation type="submission" date="2017-08" db="EMBL/GenBank/DDBJ databases">
        <authorList>
            <person name="Imhoff J.F."/>
            <person name="Rahn T."/>
            <person name="Kuenzel S."/>
            <person name="Neulinger S.C."/>
        </authorList>
    </citation>
    <scope>NUCLEOTIDE SEQUENCE</scope>
    <source>
        <strain evidence="4">DSM 9154</strain>
    </source>
</reference>
<accession>A0A934QI78</accession>
<proteinExistence type="predicted"/>
<evidence type="ECO:0000256" key="2">
    <source>
        <dbReference type="SAM" id="Phobius"/>
    </source>
</evidence>
<dbReference type="Gene3D" id="1.10.10.2520">
    <property type="entry name" value="Cell wall hydrolase SleB, domain 1"/>
    <property type="match status" value="1"/>
</dbReference>
<comment type="caution">
    <text evidence="4">The sequence shown here is derived from an EMBL/GenBank/DDBJ whole genome shotgun (WGS) entry which is preliminary data.</text>
</comment>
<keyword evidence="2" id="KW-0472">Membrane</keyword>
<evidence type="ECO:0000259" key="3">
    <source>
        <dbReference type="Pfam" id="PF07486"/>
    </source>
</evidence>
<evidence type="ECO:0000313" key="4">
    <source>
        <dbReference type="EMBL" id="MBK1697248.1"/>
    </source>
</evidence>
<dbReference type="InterPro" id="IPR042047">
    <property type="entry name" value="SleB_dom1"/>
</dbReference>
<gene>
    <name evidence="4" type="ORF">CKO21_08300</name>
</gene>
<name>A0A934QI78_9PROT</name>
<feature type="transmembrane region" description="Helical" evidence="2">
    <location>
        <begin position="121"/>
        <end position="140"/>
    </location>
</feature>
<dbReference type="Proteomes" id="UP000778970">
    <property type="component" value="Unassembled WGS sequence"/>
</dbReference>
<dbReference type="AlphaFoldDB" id="A0A934QI78"/>
<keyword evidence="2" id="KW-0812">Transmembrane</keyword>
<organism evidence="4 5">
    <name type="scientific">Rhodovibrio salinarum</name>
    <dbReference type="NCBI Taxonomy" id="1087"/>
    <lineage>
        <taxon>Bacteria</taxon>
        <taxon>Pseudomonadati</taxon>
        <taxon>Pseudomonadota</taxon>
        <taxon>Alphaproteobacteria</taxon>
        <taxon>Rhodospirillales</taxon>
        <taxon>Rhodovibrionaceae</taxon>
        <taxon>Rhodovibrio</taxon>
    </lineage>
</organism>
<feature type="domain" description="Cell wall hydrolase SleB" evidence="3">
    <location>
        <begin position="172"/>
        <end position="282"/>
    </location>
</feature>
<feature type="region of interest" description="Disordered" evidence="1">
    <location>
        <begin position="285"/>
        <end position="325"/>
    </location>
</feature>
<reference evidence="4" key="2">
    <citation type="journal article" date="2020" name="Microorganisms">
        <title>Osmotic Adaptation and Compatible Solute Biosynthesis of Phototrophic Bacteria as Revealed from Genome Analyses.</title>
        <authorList>
            <person name="Imhoff J.F."/>
            <person name="Rahn T."/>
            <person name="Kunzel S."/>
            <person name="Keller A."/>
            <person name="Neulinger S.C."/>
        </authorList>
    </citation>
    <scope>NUCLEOTIDE SEQUENCE</scope>
    <source>
        <strain evidence="4">DSM 9154</strain>
    </source>
</reference>
<dbReference type="GO" id="GO:0016787">
    <property type="term" value="F:hydrolase activity"/>
    <property type="evidence" value="ECO:0007669"/>
    <property type="project" value="UniProtKB-KW"/>
</dbReference>
<evidence type="ECO:0000256" key="1">
    <source>
        <dbReference type="SAM" id="MobiDB-lite"/>
    </source>
</evidence>
<keyword evidence="2" id="KW-1133">Transmembrane helix</keyword>
<dbReference type="InterPro" id="IPR011105">
    <property type="entry name" value="Cell_wall_hydrolase_SleB"/>
</dbReference>
<evidence type="ECO:0000313" key="5">
    <source>
        <dbReference type="Proteomes" id="UP000778970"/>
    </source>
</evidence>
<dbReference type="EMBL" id="NRRE01000022">
    <property type="protein sequence ID" value="MBK1697248.1"/>
    <property type="molecule type" value="Genomic_DNA"/>
</dbReference>
<keyword evidence="4" id="KW-0378">Hydrolase</keyword>
<sequence length="325" mass="35939">MQLSQAFTHGDSTYLRRSLKTYRQSWRSQRPTLPLWCATLPLDRPAIQDSTLTKFGLNVSQLAIDGWVLEGAPAIRTIGETKRSRQRGRGRFVFWRDTAMTTEMGIAAPTRAARRRRLPGLVALGLLGGVAAFVAPHLAAANDADAPTRPGSIDVRQQIQCLAKTIYFEARGEPDAGKLAVGHVVMNRVASDDYPDTVCEVMQQGGEDNLHRCQFSFYCDGRSDDPEDKAAWRHSQALARAVFWDFSPDPTGGARWYHADYVSPDWRNQFDKGPVIGQHVFYLAPGDHESETDTDAGSPQQVAERPEPEQDKLAGATNETSPSSP</sequence>
<keyword evidence="5" id="KW-1185">Reference proteome</keyword>
<dbReference type="Pfam" id="PF07486">
    <property type="entry name" value="Hydrolase_2"/>
    <property type="match status" value="1"/>
</dbReference>